<dbReference type="PROSITE" id="PS00194">
    <property type="entry name" value="THIOREDOXIN_1"/>
    <property type="match status" value="1"/>
</dbReference>
<dbReference type="GO" id="GO:0005829">
    <property type="term" value="C:cytosol"/>
    <property type="evidence" value="ECO:0007669"/>
    <property type="project" value="TreeGrafter"/>
</dbReference>
<dbReference type="InterPro" id="IPR036249">
    <property type="entry name" value="Thioredoxin-like_sf"/>
</dbReference>
<dbReference type="Pfam" id="PF00085">
    <property type="entry name" value="Thioredoxin"/>
    <property type="match status" value="1"/>
</dbReference>
<dbReference type="PROSITE" id="PS51352">
    <property type="entry name" value="THIOREDOXIN_2"/>
    <property type="match status" value="1"/>
</dbReference>
<comment type="similarity">
    <text evidence="1 7">Belongs to the thioredoxin family.</text>
</comment>
<dbReference type="PANTHER" id="PTHR45663:SF11">
    <property type="entry name" value="GEO12009P1"/>
    <property type="match status" value="1"/>
</dbReference>
<keyword evidence="11" id="KW-0560">Oxidoreductase</keyword>
<dbReference type="InterPro" id="IPR013766">
    <property type="entry name" value="Thioredoxin_domain"/>
</dbReference>
<keyword evidence="2" id="KW-0813">Transport</keyword>
<sequence length="121" mass="13574">MKVQELTKTEFLKKVANYEASPNKWVYKGDKPCIVDFYATWCGPCKMVAPILEELAEEYAGKIDIYKVDTEKEEGLSASFGIRSIPSLLFCPMNGQPQMAKGAMGKADFKKAINEVLLKKE</sequence>
<dbReference type="PANTHER" id="PTHR45663">
    <property type="entry name" value="GEO12009P1"/>
    <property type="match status" value="1"/>
</dbReference>
<dbReference type="InterPro" id="IPR017937">
    <property type="entry name" value="Thioredoxin_CS"/>
</dbReference>
<evidence type="ECO:0000256" key="9">
    <source>
        <dbReference type="PIRSR" id="PIRSR000077-4"/>
    </source>
</evidence>
<feature type="site" description="Deprotonates C-terminal active site Cys" evidence="8">
    <location>
        <position position="36"/>
    </location>
</feature>
<feature type="active site" description="Nucleophile" evidence="8">
    <location>
        <position position="45"/>
    </location>
</feature>
<evidence type="ECO:0000256" key="8">
    <source>
        <dbReference type="PIRSR" id="PIRSR000077-1"/>
    </source>
</evidence>
<evidence type="ECO:0000256" key="7">
    <source>
        <dbReference type="PIRNR" id="PIRNR000077"/>
    </source>
</evidence>
<name>A0A6N3GV40_9BACT</name>
<dbReference type="NCBIfam" id="TIGR01068">
    <property type="entry name" value="thioredoxin"/>
    <property type="match status" value="1"/>
</dbReference>
<evidence type="ECO:0000256" key="1">
    <source>
        <dbReference type="ARBA" id="ARBA00008987"/>
    </source>
</evidence>
<dbReference type="InterPro" id="IPR005746">
    <property type="entry name" value="Thioredoxin"/>
</dbReference>
<dbReference type="GO" id="GO:0045454">
    <property type="term" value="P:cell redox homeostasis"/>
    <property type="evidence" value="ECO:0007669"/>
    <property type="project" value="TreeGrafter"/>
</dbReference>
<evidence type="ECO:0000256" key="4">
    <source>
        <dbReference type="ARBA" id="ARBA00023157"/>
    </source>
</evidence>
<reference evidence="11" key="1">
    <citation type="submission" date="2019-11" db="EMBL/GenBank/DDBJ databases">
        <authorList>
            <person name="Feng L."/>
        </authorList>
    </citation>
    <scope>NUCLEOTIDE SEQUENCE</scope>
    <source>
        <strain evidence="11">PmerdaeLFYP103</strain>
    </source>
</reference>
<dbReference type="PIRSF" id="PIRSF000077">
    <property type="entry name" value="Thioredoxin"/>
    <property type="match status" value="1"/>
</dbReference>
<dbReference type="GO" id="GO:0015035">
    <property type="term" value="F:protein-disulfide reductase activity"/>
    <property type="evidence" value="ECO:0007669"/>
    <property type="project" value="UniProtKB-UniRule"/>
</dbReference>
<dbReference type="Gene3D" id="3.40.30.10">
    <property type="entry name" value="Glutaredoxin"/>
    <property type="match status" value="1"/>
</dbReference>
<dbReference type="SUPFAM" id="SSF52833">
    <property type="entry name" value="Thioredoxin-like"/>
    <property type="match status" value="1"/>
</dbReference>
<feature type="active site" description="Nucleophile" evidence="8">
    <location>
        <position position="42"/>
    </location>
</feature>
<dbReference type="AlphaFoldDB" id="A0A6N3GV40"/>
<accession>A0A6N3GV40</accession>
<proteinExistence type="inferred from homology"/>
<keyword evidence="3" id="KW-0249">Electron transport</keyword>
<dbReference type="FunFam" id="3.40.30.10:FF:000229">
    <property type="entry name" value="Thioredoxin (TRX)"/>
    <property type="match status" value="1"/>
</dbReference>
<keyword evidence="4 9" id="KW-1015">Disulfide bond</keyword>
<feature type="site" description="Contributes to redox potential value" evidence="8">
    <location>
        <position position="43"/>
    </location>
</feature>
<feature type="domain" description="Thioredoxin" evidence="10">
    <location>
        <begin position="1"/>
        <end position="118"/>
    </location>
</feature>
<evidence type="ECO:0000313" key="11">
    <source>
        <dbReference type="EMBL" id="VYU68052.1"/>
    </source>
</evidence>
<gene>
    <name evidence="11" type="primary">trxC</name>
    <name evidence="11" type="ORF">PMLFYP103_03200</name>
</gene>
<protein>
    <recommendedName>
        <fullName evidence="6 7">Thioredoxin</fullName>
    </recommendedName>
</protein>
<evidence type="ECO:0000259" key="10">
    <source>
        <dbReference type="PROSITE" id="PS51352"/>
    </source>
</evidence>
<evidence type="ECO:0000256" key="3">
    <source>
        <dbReference type="ARBA" id="ARBA00022982"/>
    </source>
</evidence>
<feature type="disulfide bond" description="Redox-active" evidence="9">
    <location>
        <begin position="42"/>
        <end position="45"/>
    </location>
</feature>
<dbReference type="PRINTS" id="PR00421">
    <property type="entry name" value="THIOREDOXIN"/>
</dbReference>
<evidence type="ECO:0000256" key="5">
    <source>
        <dbReference type="ARBA" id="ARBA00023284"/>
    </source>
</evidence>
<dbReference type="EMBL" id="CACRUV010000046">
    <property type="protein sequence ID" value="VYU68052.1"/>
    <property type="molecule type" value="Genomic_DNA"/>
</dbReference>
<feature type="site" description="Contributes to redox potential value" evidence="8">
    <location>
        <position position="44"/>
    </location>
</feature>
<evidence type="ECO:0000256" key="2">
    <source>
        <dbReference type="ARBA" id="ARBA00022448"/>
    </source>
</evidence>
<keyword evidence="5 9" id="KW-0676">Redox-active center</keyword>
<evidence type="ECO:0000256" key="6">
    <source>
        <dbReference type="NCBIfam" id="TIGR01068"/>
    </source>
</evidence>
<dbReference type="CDD" id="cd02947">
    <property type="entry name" value="TRX_family"/>
    <property type="match status" value="1"/>
</dbReference>
<organism evidence="11">
    <name type="scientific">Parabacteroides merdae</name>
    <dbReference type="NCBI Taxonomy" id="46503"/>
    <lineage>
        <taxon>Bacteria</taxon>
        <taxon>Pseudomonadati</taxon>
        <taxon>Bacteroidota</taxon>
        <taxon>Bacteroidia</taxon>
        <taxon>Bacteroidales</taxon>
        <taxon>Tannerellaceae</taxon>
        <taxon>Parabacteroides</taxon>
    </lineage>
</organism>